<dbReference type="RefSeq" id="WP_166946700.1">
    <property type="nucleotide sequence ID" value="NZ_JAARLZ010000002.1"/>
</dbReference>
<dbReference type="PROSITE" id="PS50929">
    <property type="entry name" value="ABC_TM1F"/>
    <property type="match status" value="1"/>
</dbReference>
<evidence type="ECO:0000256" key="2">
    <source>
        <dbReference type="ARBA" id="ARBA00022448"/>
    </source>
</evidence>
<dbReference type="Gene3D" id="3.40.50.300">
    <property type="entry name" value="P-loop containing nucleotide triphosphate hydrolases"/>
    <property type="match status" value="1"/>
</dbReference>
<dbReference type="GO" id="GO:0016887">
    <property type="term" value="F:ATP hydrolysis activity"/>
    <property type="evidence" value="ECO:0007669"/>
    <property type="project" value="InterPro"/>
</dbReference>
<evidence type="ECO:0000256" key="7">
    <source>
        <dbReference type="ARBA" id="ARBA00022989"/>
    </source>
</evidence>
<keyword evidence="4 9" id="KW-0812">Transmembrane</keyword>
<comment type="caution">
    <text evidence="12">The sequence shown here is derived from an EMBL/GenBank/DDBJ whole genome shotgun (WGS) entry which is preliminary data.</text>
</comment>
<dbReference type="PROSITE" id="PS00211">
    <property type="entry name" value="ABC_TRANSPORTER_1"/>
    <property type="match status" value="1"/>
</dbReference>
<dbReference type="GO" id="GO:0005886">
    <property type="term" value="C:plasma membrane"/>
    <property type="evidence" value="ECO:0007669"/>
    <property type="project" value="UniProtKB-SubCell"/>
</dbReference>
<evidence type="ECO:0000256" key="1">
    <source>
        <dbReference type="ARBA" id="ARBA00004651"/>
    </source>
</evidence>
<feature type="transmembrane region" description="Helical" evidence="9">
    <location>
        <begin position="241"/>
        <end position="264"/>
    </location>
</feature>
<comment type="subcellular location">
    <subcellularLocation>
        <location evidence="1">Cell membrane</location>
        <topology evidence="1">Multi-pass membrane protein</topology>
    </subcellularLocation>
</comment>
<dbReference type="GO" id="GO:0005524">
    <property type="term" value="F:ATP binding"/>
    <property type="evidence" value="ECO:0007669"/>
    <property type="project" value="UniProtKB-KW"/>
</dbReference>
<dbReference type="PROSITE" id="PS50893">
    <property type="entry name" value="ABC_TRANSPORTER_2"/>
    <property type="match status" value="1"/>
</dbReference>
<dbReference type="PANTHER" id="PTHR24221">
    <property type="entry name" value="ATP-BINDING CASSETTE SUB-FAMILY B"/>
    <property type="match status" value="1"/>
</dbReference>
<evidence type="ECO:0000256" key="9">
    <source>
        <dbReference type="SAM" id="Phobius"/>
    </source>
</evidence>
<keyword evidence="8 9" id="KW-0472">Membrane</keyword>
<evidence type="ECO:0000313" key="12">
    <source>
        <dbReference type="EMBL" id="NII05603.1"/>
    </source>
</evidence>
<name>A0A7X5U8D8_9GAMM</name>
<dbReference type="EMBL" id="JAARLZ010000002">
    <property type="protein sequence ID" value="NII05603.1"/>
    <property type="molecule type" value="Genomic_DNA"/>
</dbReference>
<dbReference type="InterPro" id="IPR003593">
    <property type="entry name" value="AAA+_ATPase"/>
</dbReference>
<dbReference type="GO" id="GO:0140359">
    <property type="term" value="F:ABC-type transporter activity"/>
    <property type="evidence" value="ECO:0007669"/>
    <property type="project" value="InterPro"/>
</dbReference>
<dbReference type="Gene3D" id="1.20.1560.10">
    <property type="entry name" value="ABC transporter type 1, transmembrane domain"/>
    <property type="match status" value="1"/>
</dbReference>
<gene>
    <name evidence="12" type="ORF">HBF25_04255</name>
</gene>
<dbReference type="Pfam" id="PF00664">
    <property type="entry name" value="ABC_membrane"/>
    <property type="match status" value="1"/>
</dbReference>
<feature type="transmembrane region" description="Helical" evidence="9">
    <location>
        <begin position="53"/>
        <end position="73"/>
    </location>
</feature>
<dbReference type="FunFam" id="3.40.50.300:FF:000221">
    <property type="entry name" value="Multidrug ABC transporter ATP-binding protein"/>
    <property type="match status" value="1"/>
</dbReference>
<dbReference type="InterPro" id="IPR027417">
    <property type="entry name" value="P-loop_NTPase"/>
</dbReference>
<evidence type="ECO:0000256" key="8">
    <source>
        <dbReference type="ARBA" id="ARBA00023136"/>
    </source>
</evidence>
<evidence type="ECO:0000313" key="13">
    <source>
        <dbReference type="Proteomes" id="UP000490980"/>
    </source>
</evidence>
<keyword evidence="3" id="KW-1003">Cell membrane</keyword>
<dbReference type="SUPFAM" id="SSF52540">
    <property type="entry name" value="P-loop containing nucleoside triphosphate hydrolases"/>
    <property type="match status" value="1"/>
</dbReference>
<dbReference type="InterPro" id="IPR003439">
    <property type="entry name" value="ABC_transporter-like_ATP-bd"/>
</dbReference>
<dbReference type="InterPro" id="IPR036640">
    <property type="entry name" value="ABC1_TM_sf"/>
</dbReference>
<dbReference type="SUPFAM" id="SSF90123">
    <property type="entry name" value="ABC transporter transmembrane region"/>
    <property type="match status" value="1"/>
</dbReference>
<dbReference type="AlphaFoldDB" id="A0A7X5U8D8"/>
<evidence type="ECO:0000256" key="6">
    <source>
        <dbReference type="ARBA" id="ARBA00022840"/>
    </source>
</evidence>
<proteinExistence type="predicted"/>
<evidence type="ECO:0000256" key="4">
    <source>
        <dbReference type="ARBA" id="ARBA00022692"/>
    </source>
</evidence>
<reference evidence="12 13" key="1">
    <citation type="submission" date="2020-03" db="EMBL/GenBank/DDBJ databases">
        <authorList>
            <person name="Lai Q."/>
        </authorList>
    </citation>
    <scope>NUCLEOTIDE SEQUENCE [LARGE SCALE GENOMIC DNA]</scope>
    <source>
        <strain evidence="12 13">CCUG 25036</strain>
    </source>
</reference>
<dbReference type="InterPro" id="IPR017871">
    <property type="entry name" value="ABC_transporter-like_CS"/>
</dbReference>
<evidence type="ECO:0000256" key="3">
    <source>
        <dbReference type="ARBA" id="ARBA00022475"/>
    </source>
</evidence>
<keyword evidence="5" id="KW-0547">Nucleotide-binding</keyword>
<evidence type="ECO:0000259" key="11">
    <source>
        <dbReference type="PROSITE" id="PS50929"/>
    </source>
</evidence>
<organism evidence="12 13">
    <name type="scientific">Luteibacter anthropi</name>
    <dbReference type="NCBI Taxonomy" id="564369"/>
    <lineage>
        <taxon>Bacteria</taxon>
        <taxon>Pseudomonadati</taxon>
        <taxon>Pseudomonadota</taxon>
        <taxon>Gammaproteobacteria</taxon>
        <taxon>Lysobacterales</taxon>
        <taxon>Rhodanobacteraceae</taxon>
        <taxon>Luteibacter</taxon>
    </lineage>
</organism>
<dbReference type="InterPro" id="IPR011527">
    <property type="entry name" value="ABC1_TM_dom"/>
</dbReference>
<evidence type="ECO:0000259" key="10">
    <source>
        <dbReference type="PROSITE" id="PS50893"/>
    </source>
</evidence>
<protein>
    <submittedName>
        <fullName evidence="12">ABC transporter ATP-binding protein</fullName>
    </submittedName>
</protein>
<sequence>MLAELRQVLGPSQDTRLYRYLGWLCAWSVLEALTVVMLVPLLGALFHGDTTDAWRWLLAMAVMALLTCVARYVQSMRGFALALVILETLHSRLGDHVARLPLGWFSSEKVGRLSRSATAGTMMVTNLFAHLLAPVVSGVLVPGVIALAMLWLDWRLGLTALLCTPLVYVTHRWSADAIARNDDVVDGAATVASNRVVEFARNQHTLRAFGRTEQGYAPLEDAIAAQRDAGGSMVSQTFPRILAGGLSVQLAFAALVAVGLWLVLHGQVEPVRLVALLALAARFVGPLAEAAARSGLLRMAENDLRRLADILATPPLPEPAHPREATEPGLVELDDVRFGYRDDAPVLNGIRLRMPPRSMTAIVGASGSGKSTLLKLVMRFFDTGSGQVRVGGVDVREQDGAALMAQLAPVTQDVYLFDDTLEANIRIGHPDASDAQWHEAARLAGVDEIASRLADGWSTRVGEGGSSLSGGERQRVSLARALLKQAPVVLLDEATAALDAENERFVQEAVIRLRREATLIVVAHQLPTVMAADRIVVLDQGRIAESGTHDELLARNGHYAAFWHERQRAKGWRLTNGTNA</sequence>
<keyword evidence="7 9" id="KW-1133">Transmembrane helix</keyword>
<feature type="domain" description="ABC transporter" evidence="10">
    <location>
        <begin position="331"/>
        <end position="565"/>
    </location>
</feature>
<feature type="domain" description="ABC transmembrane type-1" evidence="11">
    <location>
        <begin position="24"/>
        <end position="299"/>
    </location>
</feature>
<keyword evidence="2" id="KW-0813">Transport</keyword>
<dbReference type="PANTHER" id="PTHR24221:SF654">
    <property type="entry name" value="ATP-BINDING CASSETTE SUB-FAMILY B MEMBER 6"/>
    <property type="match status" value="1"/>
</dbReference>
<evidence type="ECO:0000256" key="5">
    <source>
        <dbReference type="ARBA" id="ARBA00022741"/>
    </source>
</evidence>
<dbReference type="Pfam" id="PF00005">
    <property type="entry name" value="ABC_tran"/>
    <property type="match status" value="1"/>
</dbReference>
<accession>A0A7X5U8D8</accession>
<dbReference type="GO" id="GO:0034040">
    <property type="term" value="F:ATPase-coupled lipid transmembrane transporter activity"/>
    <property type="evidence" value="ECO:0007669"/>
    <property type="project" value="TreeGrafter"/>
</dbReference>
<keyword evidence="13" id="KW-1185">Reference proteome</keyword>
<dbReference type="Proteomes" id="UP000490980">
    <property type="component" value="Unassembled WGS sequence"/>
</dbReference>
<feature type="transmembrane region" description="Helical" evidence="9">
    <location>
        <begin position="131"/>
        <end position="152"/>
    </location>
</feature>
<dbReference type="SMART" id="SM00382">
    <property type="entry name" value="AAA"/>
    <property type="match status" value="1"/>
</dbReference>
<dbReference type="InterPro" id="IPR039421">
    <property type="entry name" value="Type_1_exporter"/>
</dbReference>
<keyword evidence="6 12" id="KW-0067">ATP-binding</keyword>
<feature type="transmembrane region" description="Helical" evidence="9">
    <location>
        <begin position="20"/>
        <end position="46"/>
    </location>
</feature>